<protein>
    <submittedName>
        <fullName evidence="1">Uncharacterized protein</fullName>
    </submittedName>
</protein>
<name>A0A8U0A2D2_9EURY</name>
<evidence type="ECO:0000313" key="1">
    <source>
        <dbReference type="EMBL" id="UPM42949.1"/>
    </source>
</evidence>
<dbReference type="EMBL" id="CP096019">
    <property type="protein sequence ID" value="UPM42949.1"/>
    <property type="molecule type" value="Genomic_DNA"/>
</dbReference>
<sequence length="123" mass="13930">MLIWSREINADDIDVWIAALRSEDEESWEVELEPIVRTTLLAMAASDATYTGKDLYRVFHSPVRRRQFISDERDESTVSGRSMIELSMVDESTYSRLASRVLSCFRSSTGHTPSSSHRGGRAS</sequence>
<dbReference type="GeneID" id="71926480"/>
<dbReference type="Proteomes" id="UP000831768">
    <property type="component" value="Chromosome"/>
</dbReference>
<gene>
    <name evidence="1" type="ORF">MW046_00495</name>
</gene>
<dbReference type="KEGG" id="haad:MW046_00495"/>
<reference evidence="1" key="1">
    <citation type="submission" date="2022-04" db="EMBL/GenBank/DDBJ databases">
        <title>Halocatena sp. nov., isolated from a salt lake.</title>
        <authorList>
            <person name="Cui H.-L."/>
        </authorList>
    </citation>
    <scope>NUCLEOTIDE SEQUENCE</scope>
    <source>
        <strain evidence="1">AD-1</strain>
    </source>
</reference>
<organism evidence="1 2">
    <name type="scientific">Halocatena salina</name>
    <dbReference type="NCBI Taxonomy" id="2934340"/>
    <lineage>
        <taxon>Archaea</taxon>
        <taxon>Methanobacteriati</taxon>
        <taxon>Methanobacteriota</taxon>
        <taxon>Stenosarchaea group</taxon>
        <taxon>Halobacteria</taxon>
        <taxon>Halobacteriales</taxon>
        <taxon>Natronomonadaceae</taxon>
        <taxon>Halocatena</taxon>
    </lineage>
</organism>
<proteinExistence type="predicted"/>
<evidence type="ECO:0000313" key="2">
    <source>
        <dbReference type="Proteomes" id="UP000831768"/>
    </source>
</evidence>
<accession>A0A8U0A2D2</accession>
<dbReference type="RefSeq" id="WP_247993619.1">
    <property type="nucleotide sequence ID" value="NZ_CP096019.1"/>
</dbReference>
<keyword evidence="2" id="KW-1185">Reference proteome</keyword>
<dbReference type="AlphaFoldDB" id="A0A8U0A2D2"/>